<evidence type="ECO:0000313" key="4">
    <source>
        <dbReference type="Proteomes" id="UP000054564"/>
    </source>
</evidence>
<gene>
    <name evidence="3" type="ORF">PSTG_00584</name>
</gene>
<dbReference type="Proteomes" id="UP000054564">
    <property type="component" value="Unassembled WGS sequence"/>
</dbReference>
<proteinExistence type="predicted"/>
<protein>
    <submittedName>
        <fullName evidence="3">Uncharacterized protein</fullName>
    </submittedName>
</protein>
<dbReference type="GO" id="GO:0016787">
    <property type="term" value="F:hydrolase activity"/>
    <property type="evidence" value="ECO:0007669"/>
    <property type="project" value="UniProtKB-KW"/>
</dbReference>
<evidence type="ECO:0000256" key="2">
    <source>
        <dbReference type="ARBA" id="ARBA00022801"/>
    </source>
</evidence>
<keyword evidence="2" id="KW-0378">Hydrolase</keyword>
<evidence type="ECO:0000313" key="3">
    <source>
        <dbReference type="EMBL" id="KNF06071.1"/>
    </source>
</evidence>
<evidence type="ECO:0000256" key="1">
    <source>
        <dbReference type="ARBA" id="ARBA00022723"/>
    </source>
</evidence>
<dbReference type="AlphaFoldDB" id="A0A0L0W3I2"/>
<dbReference type="Pfam" id="PF03571">
    <property type="entry name" value="Peptidase_M49"/>
    <property type="match status" value="1"/>
</dbReference>
<accession>A0A0L0W3I2</accession>
<keyword evidence="1" id="KW-0479">Metal-binding</keyword>
<dbReference type="InterPro" id="IPR039461">
    <property type="entry name" value="Peptidase_M49"/>
</dbReference>
<dbReference type="STRING" id="1165861.A0A0L0W3I2"/>
<name>A0A0L0W3I2_9BASI</name>
<dbReference type="GO" id="GO:0046872">
    <property type="term" value="F:metal ion binding"/>
    <property type="evidence" value="ECO:0007669"/>
    <property type="project" value="UniProtKB-KW"/>
</dbReference>
<reference evidence="4" key="1">
    <citation type="submission" date="2014-03" db="EMBL/GenBank/DDBJ databases">
        <title>The Genome Sequence of Puccinia striiformis f. sp. tritici PST-78.</title>
        <authorList>
            <consortium name="The Broad Institute Genome Sequencing Platform"/>
            <person name="Cuomo C."/>
            <person name="Hulbert S."/>
            <person name="Chen X."/>
            <person name="Walker B."/>
            <person name="Young S.K."/>
            <person name="Zeng Q."/>
            <person name="Gargeya S."/>
            <person name="Fitzgerald M."/>
            <person name="Haas B."/>
            <person name="Abouelleil A."/>
            <person name="Alvarado L."/>
            <person name="Arachchi H.M."/>
            <person name="Berlin A.M."/>
            <person name="Chapman S.B."/>
            <person name="Goldberg J."/>
            <person name="Griggs A."/>
            <person name="Gujja S."/>
            <person name="Hansen M."/>
            <person name="Howarth C."/>
            <person name="Imamovic A."/>
            <person name="Larimer J."/>
            <person name="McCowan C."/>
            <person name="Montmayeur A."/>
            <person name="Murphy C."/>
            <person name="Neiman D."/>
            <person name="Pearson M."/>
            <person name="Priest M."/>
            <person name="Roberts A."/>
            <person name="Saif S."/>
            <person name="Shea T."/>
            <person name="Sisk P."/>
            <person name="Sykes S."/>
            <person name="Wortman J."/>
            <person name="Nusbaum C."/>
            <person name="Birren B."/>
        </authorList>
    </citation>
    <scope>NUCLEOTIDE SEQUENCE [LARGE SCALE GENOMIC DNA]</scope>
    <source>
        <strain evidence="4">race PST-78</strain>
    </source>
</reference>
<sequence>MARAGLGITKWMIDHGLAKIEVRSADGNHTLEDVYILVVLSKGKEIMGKLSIEIQTRKSIADGKGAEKFYNELTTPPDKFWETELRDLVIKKKQPCKIFVQPDTIIVSN</sequence>
<dbReference type="EMBL" id="AJIL01000004">
    <property type="protein sequence ID" value="KNF06071.1"/>
    <property type="molecule type" value="Genomic_DNA"/>
</dbReference>
<keyword evidence="4" id="KW-1185">Reference proteome</keyword>
<comment type="caution">
    <text evidence="3">The sequence shown here is derived from an EMBL/GenBank/DDBJ whole genome shotgun (WGS) entry which is preliminary data.</text>
</comment>
<organism evidence="3 4">
    <name type="scientific">Puccinia striiformis f. sp. tritici PST-78</name>
    <dbReference type="NCBI Taxonomy" id="1165861"/>
    <lineage>
        <taxon>Eukaryota</taxon>
        <taxon>Fungi</taxon>
        <taxon>Dikarya</taxon>
        <taxon>Basidiomycota</taxon>
        <taxon>Pucciniomycotina</taxon>
        <taxon>Pucciniomycetes</taxon>
        <taxon>Pucciniales</taxon>
        <taxon>Pucciniaceae</taxon>
        <taxon>Puccinia</taxon>
    </lineage>
</organism>